<evidence type="ECO:0000313" key="2">
    <source>
        <dbReference type="Proteomes" id="UP000887127"/>
    </source>
</evidence>
<gene>
    <name evidence="1" type="ORF">M132T_15450</name>
</gene>
<name>A0AAV3WRL2_9LACT</name>
<dbReference type="AlphaFoldDB" id="A0AAV3WRL2"/>
<dbReference type="RefSeq" id="WP_091761333.1">
    <property type="nucleotide sequence ID" value="NZ_BJVX01000010.1"/>
</dbReference>
<sequence>MSRKLELTGKKFERLTAISEAGRDNQGRVTWNCHCECGNNKVIASRHLVQGKIKSCGCYAIQNVTERMTTHDLTNKNRNLLNIWYSMKRRCLNKKDIHYPRWGGRGITVCDEWMDPITFFEWAINNGYKTGLSIDRIDNNGNYEPNNCRWVTVSENSKKMNIERGSY</sequence>
<dbReference type="Proteomes" id="UP000887127">
    <property type="component" value="Unassembled WGS sequence"/>
</dbReference>
<organism evidence="1 2">
    <name type="scientific">Marinilactibacillus psychrotolerans</name>
    <dbReference type="NCBI Taxonomy" id="191770"/>
    <lineage>
        <taxon>Bacteria</taxon>
        <taxon>Bacillati</taxon>
        <taxon>Bacillota</taxon>
        <taxon>Bacilli</taxon>
        <taxon>Lactobacillales</taxon>
        <taxon>Carnobacteriaceae</taxon>
        <taxon>Marinilactibacillus</taxon>
    </lineage>
</organism>
<accession>A0AAV3WRL2</accession>
<evidence type="ECO:0008006" key="3">
    <source>
        <dbReference type="Google" id="ProtNLM"/>
    </source>
</evidence>
<dbReference type="EMBL" id="BKBI01000010">
    <property type="protein sequence ID" value="GEQ36037.1"/>
    <property type="molecule type" value="Genomic_DNA"/>
</dbReference>
<comment type="caution">
    <text evidence="1">The sequence shown here is derived from an EMBL/GenBank/DDBJ whole genome shotgun (WGS) entry which is preliminary data.</text>
</comment>
<evidence type="ECO:0000313" key="1">
    <source>
        <dbReference type="EMBL" id="GEQ36037.1"/>
    </source>
</evidence>
<protein>
    <recommendedName>
        <fullName evidence="3">AP2 domain-containing protein</fullName>
    </recommendedName>
</protein>
<proteinExistence type="predicted"/>
<dbReference type="GeneID" id="96911554"/>
<reference evidence="1" key="1">
    <citation type="submission" date="2019-08" db="EMBL/GenBank/DDBJ databases">
        <title>Marinilactibacillus psychrotolerans M13-2T whole genome sequencing project.</title>
        <authorList>
            <person name="Ishikawa M."/>
            <person name="Suzuki T."/>
            <person name="Matsutani M."/>
        </authorList>
    </citation>
    <scope>NUCLEOTIDE SEQUENCE</scope>
    <source>
        <strain evidence="1">M13-2T</strain>
    </source>
</reference>